<keyword evidence="2" id="KW-1003">Cell membrane</keyword>
<feature type="transmembrane region" description="Helical" evidence="6">
    <location>
        <begin position="62"/>
        <end position="85"/>
    </location>
</feature>
<evidence type="ECO:0000313" key="8">
    <source>
        <dbReference type="Proteomes" id="UP000826146"/>
    </source>
</evidence>
<feature type="transmembrane region" description="Helical" evidence="6">
    <location>
        <begin position="36"/>
        <end position="56"/>
    </location>
</feature>
<name>A0ABN6I7E5_9HELI</name>
<keyword evidence="4 6" id="KW-1133">Transmembrane helix</keyword>
<gene>
    <name evidence="7" type="ORF">NHP190012_11660</name>
</gene>
<evidence type="ECO:0008006" key="9">
    <source>
        <dbReference type="Google" id="ProtNLM"/>
    </source>
</evidence>
<evidence type="ECO:0000313" key="7">
    <source>
        <dbReference type="EMBL" id="BCZ19524.1"/>
    </source>
</evidence>
<organism evidence="7 8">
    <name type="scientific">Helicobacter gastrofelis</name>
    <dbReference type="NCBI Taxonomy" id="2849642"/>
    <lineage>
        <taxon>Bacteria</taxon>
        <taxon>Pseudomonadati</taxon>
        <taxon>Campylobacterota</taxon>
        <taxon>Epsilonproteobacteria</taxon>
        <taxon>Campylobacterales</taxon>
        <taxon>Helicobacteraceae</taxon>
        <taxon>Helicobacter</taxon>
    </lineage>
</organism>
<dbReference type="EMBL" id="AP024819">
    <property type="protein sequence ID" value="BCZ19524.1"/>
    <property type="molecule type" value="Genomic_DNA"/>
</dbReference>
<evidence type="ECO:0000256" key="2">
    <source>
        <dbReference type="ARBA" id="ARBA00022475"/>
    </source>
</evidence>
<evidence type="ECO:0000256" key="3">
    <source>
        <dbReference type="ARBA" id="ARBA00022692"/>
    </source>
</evidence>
<keyword evidence="8" id="KW-1185">Reference proteome</keyword>
<evidence type="ECO:0000256" key="4">
    <source>
        <dbReference type="ARBA" id="ARBA00022989"/>
    </source>
</evidence>
<dbReference type="RefSeq" id="WP_260321547.1">
    <property type="nucleotide sequence ID" value="NZ_AP024819.1"/>
</dbReference>
<comment type="subcellular location">
    <subcellularLocation>
        <location evidence="1">Cell membrane</location>
        <topology evidence="1">Multi-pass membrane protein</topology>
    </subcellularLocation>
</comment>
<dbReference type="Pfam" id="PF01810">
    <property type="entry name" value="LysE"/>
    <property type="match status" value="1"/>
</dbReference>
<evidence type="ECO:0000256" key="5">
    <source>
        <dbReference type="ARBA" id="ARBA00023136"/>
    </source>
</evidence>
<dbReference type="Proteomes" id="UP000826146">
    <property type="component" value="Chromosome"/>
</dbReference>
<dbReference type="InterPro" id="IPR001123">
    <property type="entry name" value="LeuE-type"/>
</dbReference>
<dbReference type="PANTHER" id="PTHR30086:SF19">
    <property type="entry name" value="THREONINE EFFLUX PROTEIN"/>
    <property type="match status" value="1"/>
</dbReference>
<sequence length="87" mass="9368">MGSWLVLGVHLLALLTPGPDFLLISSYALKTRSAHAFKAVLGVVPDNFVWIVLSLFGLKGLFAAFPLLQTLLVLSGACYLLYLAFCA</sequence>
<feature type="transmembrane region" description="Helical" evidence="6">
    <location>
        <begin position="6"/>
        <end position="29"/>
    </location>
</feature>
<dbReference type="PANTHER" id="PTHR30086">
    <property type="entry name" value="ARGININE EXPORTER PROTEIN ARGO"/>
    <property type="match status" value="1"/>
</dbReference>
<reference evidence="7 8" key="1">
    <citation type="submission" date="2021-07" db="EMBL/GenBank/DDBJ databases">
        <title>Novel Helicobacter sp. Isolated from a cat.</title>
        <authorList>
            <person name="Rimbara E."/>
            <person name="Suzuki M."/>
        </authorList>
    </citation>
    <scope>NUCLEOTIDE SEQUENCE [LARGE SCALE GENOMIC DNA]</scope>
    <source>
        <strain evidence="8">NHP19-012</strain>
    </source>
</reference>
<protein>
    <recommendedName>
        <fullName evidence="9">LysE type translocator</fullName>
    </recommendedName>
</protein>
<evidence type="ECO:0000256" key="1">
    <source>
        <dbReference type="ARBA" id="ARBA00004651"/>
    </source>
</evidence>
<proteinExistence type="predicted"/>
<keyword evidence="3 6" id="KW-0812">Transmembrane</keyword>
<accession>A0ABN6I7E5</accession>
<evidence type="ECO:0000256" key="6">
    <source>
        <dbReference type="SAM" id="Phobius"/>
    </source>
</evidence>
<keyword evidence="5 6" id="KW-0472">Membrane</keyword>